<comment type="similarity">
    <text evidence="4 17">Belongs to the CDP-alcohol phosphatidyltransferase class-I family.</text>
</comment>
<evidence type="ECO:0000313" key="20">
    <source>
        <dbReference type="Proteomes" id="UP000663499"/>
    </source>
</evidence>
<comment type="pathway">
    <text evidence="3">Phospholipid metabolism; phosphatidylglycerol biosynthesis; phosphatidylglycerol from CDP-diacylglycerol: step 1/2.</text>
</comment>
<keyword evidence="14" id="KW-1208">Phospholipid metabolism</keyword>
<proteinExistence type="inferred from homology"/>
<comment type="catalytic activity">
    <reaction evidence="15">
        <text>a CDP-1,2-diacyl-sn-glycerol + sn-glycerol 3-phosphate = a 1,2-diacyl-sn-glycero-3-phospho-(1'-sn-glycero-3'-phosphate) + CMP + H(+)</text>
        <dbReference type="Rhea" id="RHEA:12593"/>
        <dbReference type="ChEBI" id="CHEBI:15378"/>
        <dbReference type="ChEBI" id="CHEBI:57597"/>
        <dbReference type="ChEBI" id="CHEBI:58332"/>
        <dbReference type="ChEBI" id="CHEBI:60110"/>
        <dbReference type="ChEBI" id="CHEBI:60377"/>
        <dbReference type="EC" id="2.7.8.5"/>
    </reaction>
</comment>
<feature type="transmembrane region" description="Helical" evidence="18">
    <location>
        <begin position="90"/>
        <end position="110"/>
    </location>
</feature>
<evidence type="ECO:0000256" key="14">
    <source>
        <dbReference type="ARBA" id="ARBA00023264"/>
    </source>
</evidence>
<dbReference type="Proteomes" id="UP000663499">
    <property type="component" value="Chromosome"/>
</dbReference>
<dbReference type="EC" id="2.7.8.5" evidence="5 16"/>
<evidence type="ECO:0000256" key="1">
    <source>
        <dbReference type="ARBA" id="ARBA00003973"/>
    </source>
</evidence>
<dbReference type="PROSITE" id="PS00379">
    <property type="entry name" value="CDP_ALCOHOL_P_TRANSF"/>
    <property type="match status" value="1"/>
</dbReference>
<dbReference type="PIRSF" id="PIRSF000847">
    <property type="entry name" value="Phos_ph_gly_syn"/>
    <property type="match status" value="1"/>
</dbReference>
<evidence type="ECO:0000256" key="3">
    <source>
        <dbReference type="ARBA" id="ARBA00005042"/>
    </source>
</evidence>
<comment type="subcellular location">
    <subcellularLocation>
        <location evidence="2">Membrane</location>
        <topology evidence="2">Multi-pass membrane protein</topology>
    </subcellularLocation>
</comment>
<feature type="transmembrane region" description="Helical" evidence="18">
    <location>
        <begin position="122"/>
        <end position="140"/>
    </location>
</feature>
<dbReference type="InterPro" id="IPR048254">
    <property type="entry name" value="CDP_ALCOHOL_P_TRANSF_CS"/>
</dbReference>
<evidence type="ECO:0000256" key="10">
    <source>
        <dbReference type="ARBA" id="ARBA00022989"/>
    </source>
</evidence>
<feature type="transmembrane region" description="Helical" evidence="18">
    <location>
        <begin position="7"/>
        <end position="24"/>
    </location>
</feature>
<evidence type="ECO:0000256" key="15">
    <source>
        <dbReference type="ARBA" id="ARBA00048586"/>
    </source>
</evidence>
<accession>A0A974XJ52</accession>
<evidence type="ECO:0000256" key="6">
    <source>
        <dbReference type="ARBA" id="ARBA00014944"/>
    </source>
</evidence>
<dbReference type="InterPro" id="IPR043130">
    <property type="entry name" value="CDP-OH_PTrfase_TM_dom"/>
</dbReference>
<evidence type="ECO:0000256" key="5">
    <source>
        <dbReference type="ARBA" id="ARBA00013170"/>
    </source>
</evidence>
<sequence length="180" mass="20261">MKHVPNILTFIRLALIPVFVAVFFSDMDQSRFVALGIYAVASFTDLIDGQIARKYNVVTELGKVMDPLADKLMLVTVIVSFYYAGDIPWFIPVIVLVKEAFMIIMGLILYNKKERVVIPANYFGKTATVLFTLAIVLTFFLPGNGWVLALMYATIALKVVALISYIFTYKKMKQKISQEG</sequence>
<evidence type="ECO:0000256" key="9">
    <source>
        <dbReference type="ARBA" id="ARBA00022692"/>
    </source>
</evidence>
<dbReference type="InterPro" id="IPR050324">
    <property type="entry name" value="CDP-alcohol_PTase-I"/>
</dbReference>
<keyword evidence="12 18" id="KW-0472">Membrane</keyword>
<evidence type="ECO:0000313" key="19">
    <source>
        <dbReference type="EMBL" id="QSX09348.1"/>
    </source>
</evidence>
<organism evidence="19 20">
    <name type="scientific">Alkalibacter rhizosphaerae</name>
    <dbReference type="NCBI Taxonomy" id="2815577"/>
    <lineage>
        <taxon>Bacteria</taxon>
        <taxon>Bacillati</taxon>
        <taxon>Bacillota</taxon>
        <taxon>Clostridia</taxon>
        <taxon>Eubacteriales</taxon>
        <taxon>Eubacteriaceae</taxon>
        <taxon>Alkalibacter</taxon>
    </lineage>
</organism>
<dbReference type="Pfam" id="PF01066">
    <property type="entry name" value="CDP-OH_P_transf"/>
    <property type="match status" value="1"/>
</dbReference>
<dbReference type="AlphaFoldDB" id="A0A974XJ52"/>
<dbReference type="KEGG" id="alka:J0B03_04595"/>
<dbReference type="InterPro" id="IPR000462">
    <property type="entry name" value="CDP-OH_P_trans"/>
</dbReference>
<keyword evidence="20" id="KW-1185">Reference proteome</keyword>
<keyword evidence="13" id="KW-0594">Phospholipid biosynthesis</keyword>
<dbReference type="GO" id="GO:0046474">
    <property type="term" value="P:glycerophospholipid biosynthetic process"/>
    <property type="evidence" value="ECO:0007669"/>
    <property type="project" value="TreeGrafter"/>
</dbReference>
<evidence type="ECO:0000256" key="2">
    <source>
        <dbReference type="ARBA" id="ARBA00004141"/>
    </source>
</evidence>
<evidence type="ECO:0000256" key="11">
    <source>
        <dbReference type="ARBA" id="ARBA00023098"/>
    </source>
</evidence>
<dbReference type="EMBL" id="CP071444">
    <property type="protein sequence ID" value="QSX09348.1"/>
    <property type="molecule type" value="Genomic_DNA"/>
</dbReference>
<dbReference type="NCBIfam" id="TIGR00560">
    <property type="entry name" value="pgsA"/>
    <property type="match status" value="1"/>
</dbReference>
<evidence type="ECO:0000256" key="13">
    <source>
        <dbReference type="ARBA" id="ARBA00023209"/>
    </source>
</evidence>
<dbReference type="Gene3D" id="1.20.120.1760">
    <property type="match status" value="1"/>
</dbReference>
<comment type="function">
    <text evidence="1">This protein catalyzes the committed step to the synthesis of the acidic phospholipids.</text>
</comment>
<dbReference type="InterPro" id="IPR004570">
    <property type="entry name" value="Phosphatidylglycerol_P_synth"/>
</dbReference>
<keyword evidence="10 18" id="KW-1133">Transmembrane helix</keyword>
<keyword evidence="11" id="KW-0443">Lipid metabolism</keyword>
<dbReference type="GO" id="GO:0008444">
    <property type="term" value="F:CDP-diacylglycerol-glycerol-3-phosphate 3-phosphatidyltransferase activity"/>
    <property type="evidence" value="ECO:0007669"/>
    <property type="project" value="UniProtKB-UniRule"/>
</dbReference>
<name>A0A974XJ52_9FIRM</name>
<evidence type="ECO:0000256" key="17">
    <source>
        <dbReference type="RuleBase" id="RU003750"/>
    </source>
</evidence>
<feature type="transmembrane region" description="Helical" evidence="18">
    <location>
        <begin position="146"/>
        <end position="167"/>
    </location>
</feature>
<evidence type="ECO:0000256" key="4">
    <source>
        <dbReference type="ARBA" id="ARBA00010441"/>
    </source>
</evidence>
<keyword evidence="8 17" id="KW-0808">Transferase</keyword>
<dbReference type="PANTHER" id="PTHR14269">
    <property type="entry name" value="CDP-DIACYLGLYCEROL--GLYCEROL-3-PHOSPHATE 3-PHOSPHATIDYLTRANSFERASE-RELATED"/>
    <property type="match status" value="1"/>
</dbReference>
<dbReference type="GO" id="GO:0016020">
    <property type="term" value="C:membrane"/>
    <property type="evidence" value="ECO:0007669"/>
    <property type="project" value="UniProtKB-SubCell"/>
</dbReference>
<evidence type="ECO:0000256" key="18">
    <source>
        <dbReference type="SAM" id="Phobius"/>
    </source>
</evidence>
<evidence type="ECO:0000256" key="16">
    <source>
        <dbReference type="NCBIfam" id="TIGR00560"/>
    </source>
</evidence>
<keyword evidence="9 18" id="KW-0812">Transmembrane</keyword>
<dbReference type="RefSeq" id="WP_207300683.1">
    <property type="nucleotide sequence ID" value="NZ_CP071444.1"/>
</dbReference>
<keyword evidence="7" id="KW-0444">Lipid biosynthesis</keyword>
<evidence type="ECO:0000256" key="12">
    <source>
        <dbReference type="ARBA" id="ARBA00023136"/>
    </source>
</evidence>
<gene>
    <name evidence="19" type="primary">pgsA</name>
    <name evidence="19" type="ORF">J0B03_04595</name>
</gene>
<reference evidence="19" key="1">
    <citation type="submission" date="2021-03" db="EMBL/GenBank/DDBJ databases">
        <title>Alkalibacter marinus sp. nov., isolated from tidal flat sediment.</title>
        <authorList>
            <person name="Namirimu T."/>
            <person name="Yang J.-A."/>
            <person name="Yang S.-H."/>
            <person name="Kim Y.-J."/>
            <person name="Kwon K.K."/>
        </authorList>
    </citation>
    <scope>NUCLEOTIDE SEQUENCE</scope>
    <source>
        <strain evidence="19">ES005</strain>
    </source>
</reference>
<evidence type="ECO:0000256" key="8">
    <source>
        <dbReference type="ARBA" id="ARBA00022679"/>
    </source>
</evidence>
<dbReference type="PANTHER" id="PTHR14269:SF62">
    <property type="entry name" value="CDP-DIACYLGLYCEROL--GLYCEROL-3-PHOSPHATE 3-PHOSPHATIDYLTRANSFERASE 1, CHLOROPLASTIC"/>
    <property type="match status" value="1"/>
</dbReference>
<protein>
    <recommendedName>
        <fullName evidence="6 16">CDP-diacylglycerol--glycerol-3-phosphate 3-phosphatidyltransferase</fullName>
        <ecNumber evidence="5 16">2.7.8.5</ecNumber>
    </recommendedName>
</protein>
<evidence type="ECO:0000256" key="7">
    <source>
        <dbReference type="ARBA" id="ARBA00022516"/>
    </source>
</evidence>